<dbReference type="EMBL" id="GBHO01012936">
    <property type="protein sequence ID" value="JAG30668.1"/>
    <property type="molecule type" value="Transcribed_RNA"/>
</dbReference>
<reference evidence="1" key="2">
    <citation type="submission" date="2014-07" db="EMBL/GenBank/DDBJ databases">
        <authorList>
            <person name="Hull J."/>
        </authorList>
    </citation>
    <scope>NUCLEOTIDE SEQUENCE</scope>
</reference>
<name>A0A0A9YHU4_LYGHE</name>
<sequence length="117" mass="13104">HHSGSFIHHDGNTKETYQNQQYQIMYNNIQKILHAVGSSESEEVSDTEADSIFYNNMRNMITYTERIAAFSESIDECNNLNEFLGNVVHLPPRVGLPVVDQTVAQPPTPSPSDSTPP</sequence>
<protein>
    <submittedName>
        <fullName evidence="1">tRNA modification GTPase MSS1, mitochondrial</fullName>
    </submittedName>
</protein>
<feature type="non-terminal residue" evidence="1">
    <location>
        <position position="1"/>
    </location>
</feature>
<proteinExistence type="predicted"/>
<reference evidence="1" key="1">
    <citation type="journal article" date="2014" name="PLoS ONE">
        <title>Transcriptome-Based Identification of ABC Transporters in the Western Tarnished Plant Bug Lygus hesperus.</title>
        <authorList>
            <person name="Hull J.J."/>
            <person name="Chaney K."/>
            <person name="Geib S.M."/>
            <person name="Fabrick J.A."/>
            <person name="Brent C.S."/>
            <person name="Walsh D."/>
            <person name="Lavine L.C."/>
        </authorList>
    </citation>
    <scope>NUCLEOTIDE SEQUENCE</scope>
</reference>
<gene>
    <name evidence="1" type="primary">MSS1</name>
    <name evidence="1" type="ORF">CM83_4362</name>
</gene>
<evidence type="ECO:0000313" key="1">
    <source>
        <dbReference type="EMBL" id="JAG30668.1"/>
    </source>
</evidence>
<dbReference type="AlphaFoldDB" id="A0A0A9YHU4"/>
<accession>A0A0A9YHU4</accession>
<organism evidence="1">
    <name type="scientific">Lygus hesperus</name>
    <name type="common">Western plant bug</name>
    <dbReference type="NCBI Taxonomy" id="30085"/>
    <lineage>
        <taxon>Eukaryota</taxon>
        <taxon>Metazoa</taxon>
        <taxon>Ecdysozoa</taxon>
        <taxon>Arthropoda</taxon>
        <taxon>Hexapoda</taxon>
        <taxon>Insecta</taxon>
        <taxon>Pterygota</taxon>
        <taxon>Neoptera</taxon>
        <taxon>Paraneoptera</taxon>
        <taxon>Hemiptera</taxon>
        <taxon>Heteroptera</taxon>
        <taxon>Panheteroptera</taxon>
        <taxon>Cimicomorpha</taxon>
        <taxon>Miridae</taxon>
        <taxon>Mirini</taxon>
        <taxon>Lygus</taxon>
    </lineage>
</organism>